<accession>A0A2T4Z0R7</accession>
<comment type="caution">
    <text evidence="17">The sequence shown here is derived from an EMBL/GenBank/DDBJ whole genome shotgun (WGS) entry which is preliminary data.</text>
</comment>
<evidence type="ECO:0000256" key="3">
    <source>
        <dbReference type="ARBA" id="ARBA00022448"/>
    </source>
</evidence>
<keyword evidence="18" id="KW-1185">Reference proteome</keyword>
<evidence type="ECO:0000256" key="7">
    <source>
        <dbReference type="ARBA" id="ARBA00022723"/>
    </source>
</evidence>
<dbReference type="InterPro" id="IPR023298">
    <property type="entry name" value="ATPase_P-typ_TM_dom_sf"/>
</dbReference>
<keyword evidence="8 15" id="KW-0547">Nucleotide-binding</keyword>
<protein>
    <submittedName>
        <fullName evidence="17">Cd2+/Zn2+-exporting ATPase</fullName>
    </submittedName>
</protein>
<feature type="transmembrane region" description="Helical" evidence="15">
    <location>
        <begin position="288"/>
        <end position="312"/>
    </location>
</feature>
<feature type="transmembrane region" description="Helical" evidence="15">
    <location>
        <begin position="33"/>
        <end position="52"/>
    </location>
</feature>
<evidence type="ECO:0000256" key="13">
    <source>
        <dbReference type="ARBA" id="ARBA00023065"/>
    </source>
</evidence>
<keyword evidence="3" id="KW-0813">Transport</keyword>
<dbReference type="Gene3D" id="3.40.1110.10">
    <property type="entry name" value="Calcium-transporting ATPase, cytoplasmic domain N"/>
    <property type="match status" value="1"/>
</dbReference>
<reference evidence="17 18" key="1">
    <citation type="submission" date="2018-04" db="EMBL/GenBank/DDBJ databases">
        <title>Genomic Encyclopedia of Archaeal and Bacterial Type Strains, Phase II (KMG-II): from individual species to whole genera.</title>
        <authorList>
            <person name="Goeker M."/>
        </authorList>
    </citation>
    <scope>NUCLEOTIDE SEQUENCE [LARGE SCALE GENOMIC DNA]</scope>
    <source>
        <strain evidence="17 18">DSM 45169</strain>
    </source>
</reference>
<keyword evidence="13" id="KW-0406">Ion transport</keyword>
<dbReference type="PROSITE" id="PS00154">
    <property type="entry name" value="ATPASE_E1_E2"/>
    <property type="match status" value="1"/>
</dbReference>
<dbReference type="SUPFAM" id="SSF81665">
    <property type="entry name" value="Calcium ATPase, transmembrane domain M"/>
    <property type="match status" value="1"/>
</dbReference>
<evidence type="ECO:0000256" key="5">
    <source>
        <dbReference type="ARBA" id="ARBA00022553"/>
    </source>
</evidence>
<feature type="transmembrane region" description="Helical" evidence="15">
    <location>
        <begin position="595"/>
        <end position="614"/>
    </location>
</feature>
<evidence type="ECO:0000256" key="12">
    <source>
        <dbReference type="ARBA" id="ARBA00022989"/>
    </source>
</evidence>
<dbReference type="PRINTS" id="PR00941">
    <property type="entry name" value="CDATPASE"/>
</dbReference>
<evidence type="ECO:0000256" key="15">
    <source>
        <dbReference type="RuleBase" id="RU362081"/>
    </source>
</evidence>
<dbReference type="InterPro" id="IPR008250">
    <property type="entry name" value="ATPase_P-typ_transduc_dom_A_sf"/>
</dbReference>
<dbReference type="NCBIfam" id="TIGR01494">
    <property type="entry name" value="ATPase_P-type"/>
    <property type="match status" value="1"/>
</dbReference>
<keyword evidence="10" id="KW-0460">Magnesium</keyword>
<dbReference type="InterPro" id="IPR059000">
    <property type="entry name" value="ATPase_P-type_domA"/>
</dbReference>
<dbReference type="GO" id="GO:0046872">
    <property type="term" value="F:metal ion binding"/>
    <property type="evidence" value="ECO:0007669"/>
    <property type="project" value="UniProtKB-KW"/>
</dbReference>
<dbReference type="AlphaFoldDB" id="A0A2T4Z0R7"/>
<sequence length="639" mass="68710">MSEWVKRLVMPSRYSVLTEQEEKKGTAWIRRHGEGVAAVVSGVLTLVAWWMTEWMPMSALTLYLAAYVIGGFAKAKEGLTALVVERKLDVNLLMLVAAIGAAFIGYWMEGALLIFIFALSGALERYSEQRSQRDLSSLLSLQPQSALLLRGSEETEVSIDDLRPGDRVLVKPGAQLPVDGEVIEGASEVDQSTITGESVPVGKRPGDGVFAGTINGTGSLVVKVSRPAEESTFSKILRLVEEAKSQQPPSQRKIERFEGMYVKAVLLVTGLLLIAPPLLWGWNWSNTVYRAMVFLVVASPCAVVAAIMPAVLSAMSNGARQGLLFKGGAYVESLSEVQVVALDKTGTLTKGELAVTDVVPLAGEQESDILLAAASLETLSEHPIARAVVAEAKKRNLSPVRPHSFQSVTGHGVKGEWRQKRWRLGKPAWIMSVDHPALARLEAEGKTVVALAQEETPIGLIALRDQIRPEAKEAIQVLQKRGLEVVMLTGDRRRTAEAIAQEVGIQHVEAELLPEEKVAAIQRWAQKRGPVAMVGDGVNDAPALATAHVGIAMGAAGSDVALDTARVVLMNDDLGKVSEAIALGQRTWRIVKQNLVFALAVIGGLILVNFTNGIALPLGVVGHEGSTLLVILNGLRLLR</sequence>
<evidence type="ECO:0000256" key="10">
    <source>
        <dbReference type="ARBA" id="ARBA00022842"/>
    </source>
</evidence>
<dbReference type="NCBIfam" id="TIGR01512">
    <property type="entry name" value="ATPase-IB2_Cd"/>
    <property type="match status" value="1"/>
</dbReference>
<evidence type="ECO:0000256" key="2">
    <source>
        <dbReference type="ARBA" id="ARBA00006024"/>
    </source>
</evidence>
<evidence type="ECO:0000313" key="18">
    <source>
        <dbReference type="Proteomes" id="UP000241639"/>
    </source>
</evidence>
<organism evidence="17 18">
    <name type="scientific">Desmospora activa DSM 45169</name>
    <dbReference type="NCBI Taxonomy" id="1121389"/>
    <lineage>
        <taxon>Bacteria</taxon>
        <taxon>Bacillati</taxon>
        <taxon>Bacillota</taxon>
        <taxon>Bacilli</taxon>
        <taxon>Bacillales</taxon>
        <taxon>Thermoactinomycetaceae</taxon>
        <taxon>Desmospora</taxon>
    </lineage>
</organism>
<dbReference type="PANTHER" id="PTHR43079:SF1">
    <property type="entry name" value="CADMIUM_ZINC-TRANSPORTING ATPASE HMA1, CHLOROPLASTIC-RELATED"/>
    <property type="match status" value="1"/>
</dbReference>
<comment type="subcellular location">
    <subcellularLocation>
        <location evidence="1">Cell membrane</location>
        <topology evidence="1">Multi-pass membrane protein</topology>
    </subcellularLocation>
</comment>
<feature type="transmembrane region" description="Helical" evidence="15">
    <location>
        <begin position="92"/>
        <end position="123"/>
    </location>
</feature>
<keyword evidence="7 15" id="KW-0479">Metal-binding</keyword>
<dbReference type="GO" id="GO:0016887">
    <property type="term" value="F:ATP hydrolysis activity"/>
    <property type="evidence" value="ECO:0007669"/>
    <property type="project" value="InterPro"/>
</dbReference>
<dbReference type="GO" id="GO:0005886">
    <property type="term" value="C:plasma membrane"/>
    <property type="evidence" value="ECO:0007669"/>
    <property type="project" value="UniProtKB-SubCell"/>
</dbReference>
<dbReference type="NCBIfam" id="TIGR01525">
    <property type="entry name" value="ATPase-IB_hvy"/>
    <property type="match status" value="1"/>
</dbReference>
<evidence type="ECO:0000256" key="1">
    <source>
        <dbReference type="ARBA" id="ARBA00004651"/>
    </source>
</evidence>
<dbReference type="SUPFAM" id="SSF56784">
    <property type="entry name" value="HAD-like"/>
    <property type="match status" value="1"/>
</dbReference>
<proteinExistence type="inferred from homology"/>
<dbReference type="InterPro" id="IPR051949">
    <property type="entry name" value="Cation_Transport_ATPase"/>
</dbReference>
<dbReference type="InterPro" id="IPR001757">
    <property type="entry name" value="P_typ_ATPase"/>
</dbReference>
<dbReference type="GO" id="GO:0019829">
    <property type="term" value="F:ATPase-coupled monoatomic cation transmembrane transporter activity"/>
    <property type="evidence" value="ECO:0007669"/>
    <property type="project" value="InterPro"/>
</dbReference>
<dbReference type="SFLD" id="SFLDG00002">
    <property type="entry name" value="C1.7:_P-type_atpase_like"/>
    <property type="match status" value="1"/>
</dbReference>
<evidence type="ECO:0000313" key="17">
    <source>
        <dbReference type="EMBL" id="PTM53323.1"/>
    </source>
</evidence>
<dbReference type="NCBIfam" id="TIGR01511">
    <property type="entry name" value="ATPase-IB1_Cu"/>
    <property type="match status" value="1"/>
</dbReference>
<comment type="similarity">
    <text evidence="2 15">Belongs to the cation transport ATPase (P-type) (TC 3.A.3) family. Type IB subfamily.</text>
</comment>
<evidence type="ECO:0000256" key="11">
    <source>
        <dbReference type="ARBA" id="ARBA00022967"/>
    </source>
</evidence>
<dbReference type="InterPro" id="IPR023299">
    <property type="entry name" value="ATPase_P-typ_cyto_dom_N"/>
</dbReference>
<dbReference type="FunFam" id="3.40.50.1000:FF:000020">
    <property type="entry name" value="Probable cation-transporting P-type ATPase"/>
    <property type="match status" value="1"/>
</dbReference>
<dbReference type="PANTHER" id="PTHR43079">
    <property type="entry name" value="PROBABLE CADMIUM/ZINC-TRANSPORTING ATPASE HMA1"/>
    <property type="match status" value="1"/>
</dbReference>
<gene>
    <name evidence="17" type="ORF">C8J48_3647</name>
</gene>
<dbReference type="SUPFAM" id="SSF81653">
    <property type="entry name" value="Calcium ATPase, transduction domain A"/>
    <property type="match status" value="1"/>
</dbReference>
<dbReference type="Gene3D" id="2.70.150.10">
    <property type="entry name" value="Calcium-transporting ATPase, cytoplasmic transduction domain A"/>
    <property type="match status" value="1"/>
</dbReference>
<evidence type="ECO:0000256" key="9">
    <source>
        <dbReference type="ARBA" id="ARBA00022840"/>
    </source>
</evidence>
<dbReference type="InterPro" id="IPR036412">
    <property type="entry name" value="HAD-like_sf"/>
</dbReference>
<dbReference type="InterPro" id="IPR023214">
    <property type="entry name" value="HAD_sf"/>
</dbReference>
<keyword evidence="14 15" id="KW-0472">Membrane</keyword>
<dbReference type="PRINTS" id="PR00119">
    <property type="entry name" value="CATATPASE"/>
</dbReference>
<dbReference type="Pfam" id="PF00122">
    <property type="entry name" value="E1-E2_ATPase"/>
    <property type="match status" value="1"/>
</dbReference>
<keyword evidence="12 15" id="KW-1133">Transmembrane helix</keyword>
<feature type="domain" description="P-type ATPase A" evidence="16">
    <location>
        <begin position="141"/>
        <end position="241"/>
    </location>
</feature>
<dbReference type="Gene3D" id="3.40.50.1000">
    <property type="entry name" value="HAD superfamily/HAD-like"/>
    <property type="match status" value="1"/>
</dbReference>
<dbReference type="InterPro" id="IPR027256">
    <property type="entry name" value="P-typ_ATPase_IB"/>
</dbReference>
<keyword evidence="5" id="KW-0597">Phosphoprotein</keyword>
<dbReference type="Proteomes" id="UP000241639">
    <property type="component" value="Unassembled WGS sequence"/>
</dbReference>
<keyword evidence="6 15" id="KW-0812">Transmembrane</keyword>
<keyword evidence="11" id="KW-1278">Translocase</keyword>
<evidence type="ECO:0000256" key="8">
    <source>
        <dbReference type="ARBA" id="ARBA00022741"/>
    </source>
</evidence>
<keyword evidence="9 15" id="KW-0067">ATP-binding</keyword>
<name>A0A2T4Z0R7_9BACL</name>
<feature type="transmembrane region" description="Helical" evidence="15">
    <location>
        <begin position="260"/>
        <end position="282"/>
    </location>
</feature>
<evidence type="ECO:0000256" key="6">
    <source>
        <dbReference type="ARBA" id="ARBA00022692"/>
    </source>
</evidence>
<evidence type="ECO:0000256" key="14">
    <source>
        <dbReference type="ARBA" id="ARBA00023136"/>
    </source>
</evidence>
<dbReference type="SFLD" id="SFLDS00003">
    <property type="entry name" value="Haloacid_Dehalogenase"/>
    <property type="match status" value="1"/>
</dbReference>
<dbReference type="FunFam" id="2.70.150.10:FF:000002">
    <property type="entry name" value="Copper-transporting ATPase 1, putative"/>
    <property type="match status" value="1"/>
</dbReference>
<dbReference type="GO" id="GO:0005524">
    <property type="term" value="F:ATP binding"/>
    <property type="evidence" value="ECO:0007669"/>
    <property type="project" value="UniProtKB-UniRule"/>
</dbReference>
<dbReference type="InterPro" id="IPR018303">
    <property type="entry name" value="ATPase_P-typ_P_site"/>
</dbReference>
<evidence type="ECO:0000256" key="4">
    <source>
        <dbReference type="ARBA" id="ARBA00022475"/>
    </source>
</evidence>
<dbReference type="CDD" id="cd07551">
    <property type="entry name" value="P-type_ATPase_HM_ZosA_PfeT-like"/>
    <property type="match status" value="1"/>
</dbReference>
<keyword evidence="4 15" id="KW-1003">Cell membrane</keyword>
<evidence type="ECO:0000259" key="16">
    <source>
        <dbReference type="Pfam" id="PF00122"/>
    </source>
</evidence>
<dbReference type="InterPro" id="IPR044492">
    <property type="entry name" value="P_typ_ATPase_HD_dom"/>
</dbReference>
<dbReference type="Pfam" id="PF00702">
    <property type="entry name" value="Hydrolase"/>
    <property type="match status" value="1"/>
</dbReference>
<dbReference type="SFLD" id="SFLDF00027">
    <property type="entry name" value="p-type_atpase"/>
    <property type="match status" value="1"/>
</dbReference>
<dbReference type="EMBL" id="PZZP01000004">
    <property type="protein sequence ID" value="PTM53323.1"/>
    <property type="molecule type" value="Genomic_DNA"/>
</dbReference>